<organism evidence="1">
    <name type="scientific">viral metagenome</name>
    <dbReference type="NCBI Taxonomy" id="1070528"/>
    <lineage>
        <taxon>unclassified sequences</taxon>
        <taxon>metagenomes</taxon>
        <taxon>organismal metagenomes</taxon>
    </lineage>
</organism>
<name>A0A6C0HV06_9ZZZZ</name>
<protein>
    <submittedName>
        <fullName evidence="1">Uncharacterized protein</fullName>
    </submittedName>
</protein>
<accession>A0A6C0HV06</accession>
<reference evidence="1" key="1">
    <citation type="journal article" date="2020" name="Nature">
        <title>Giant virus diversity and host interactions through global metagenomics.</title>
        <authorList>
            <person name="Schulz F."/>
            <person name="Roux S."/>
            <person name="Paez-Espino D."/>
            <person name="Jungbluth S."/>
            <person name="Walsh D.A."/>
            <person name="Denef V.J."/>
            <person name="McMahon K.D."/>
            <person name="Konstantinidis K.T."/>
            <person name="Eloe-Fadrosh E.A."/>
            <person name="Kyrpides N.C."/>
            <person name="Woyke T."/>
        </authorList>
    </citation>
    <scope>NUCLEOTIDE SEQUENCE</scope>
    <source>
        <strain evidence="1">GVMAG-M-3300023184-177</strain>
    </source>
</reference>
<dbReference type="EMBL" id="MN740020">
    <property type="protein sequence ID" value="QHT84568.1"/>
    <property type="molecule type" value="Genomic_DNA"/>
</dbReference>
<dbReference type="AlphaFoldDB" id="A0A6C0HV06"/>
<evidence type="ECO:0000313" key="1">
    <source>
        <dbReference type="EMBL" id="QHT84568.1"/>
    </source>
</evidence>
<proteinExistence type="predicted"/>
<sequence length="120" mass="14321">MTSINTDMFNSTNSHTINDITNEAKAVIKTIKNEKIVFMKECYKPDGYSKRGSYHHIWNFYVFTCDLNGEIRRRHFNREYNERSGEKSIDNPYEETNFTQSDVEFLKDILELELDLEDYD</sequence>